<sequence>MPFVQTRAGRVFYAEQGSGRPVVLLHASLHDHTDFDAVAGPLADAGHRVLAVDWPGHGSSEMPAGPQSVTAPLLAGVLADFAAELDLERAVFVGNSVGGYAAARLALEHPDRVAGLVLVNAGGFVKVPRLAARLLGVPAVNRAVFPRLVPRYMKPDSDRLRAITRRVQDRARSRTGAAVSAALWRSIADPSYDLRTEGPRLGVPVLLAWGARDIVLPLSAARRTQEAIPGADLRTLNTGHVAFASDPDGFLDLILPFLESVATAGSAQ</sequence>
<dbReference type="EMBL" id="BAAAMR010000028">
    <property type="protein sequence ID" value="GAA2139249.1"/>
    <property type="molecule type" value="Genomic_DNA"/>
</dbReference>
<dbReference type="Gene3D" id="3.40.50.1820">
    <property type="entry name" value="alpha/beta hydrolase"/>
    <property type="match status" value="1"/>
</dbReference>
<dbReference type="PRINTS" id="PR00111">
    <property type="entry name" value="ABHYDROLASE"/>
</dbReference>
<organism evidence="2 3">
    <name type="scientific">Actinomadura napierensis</name>
    <dbReference type="NCBI Taxonomy" id="267854"/>
    <lineage>
        <taxon>Bacteria</taxon>
        <taxon>Bacillati</taxon>
        <taxon>Actinomycetota</taxon>
        <taxon>Actinomycetes</taxon>
        <taxon>Streptosporangiales</taxon>
        <taxon>Thermomonosporaceae</taxon>
        <taxon>Actinomadura</taxon>
    </lineage>
</organism>
<comment type="caution">
    <text evidence="2">The sequence shown here is derived from an EMBL/GenBank/DDBJ whole genome shotgun (WGS) entry which is preliminary data.</text>
</comment>
<evidence type="ECO:0000313" key="3">
    <source>
        <dbReference type="Proteomes" id="UP001501020"/>
    </source>
</evidence>
<feature type="domain" description="AB hydrolase-1" evidence="1">
    <location>
        <begin position="21"/>
        <end position="246"/>
    </location>
</feature>
<dbReference type="GO" id="GO:0016787">
    <property type="term" value="F:hydrolase activity"/>
    <property type="evidence" value="ECO:0007669"/>
    <property type="project" value="UniProtKB-KW"/>
</dbReference>
<keyword evidence="2" id="KW-0378">Hydrolase</keyword>
<proteinExistence type="predicted"/>
<gene>
    <name evidence="2" type="ORF">GCM10009727_35610</name>
</gene>
<dbReference type="Pfam" id="PF00561">
    <property type="entry name" value="Abhydrolase_1"/>
    <property type="match status" value="1"/>
</dbReference>
<keyword evidence="3" id="KW-1185">Reference proteome</keyword>
<protein>
    <submittedName>
        <fullName evidence="2">Alpha/beta fold hydrolase</fullName>
    </submittedName>
</protein>
<dbReference type="InterPro" id="IPR029058">
    <property type="entry name" value="AB_hydrolase_fold"/>
</dbReference>
<name>A0ABP5KYG8_9ACTN</name>
<dbReference type="RefSeq" id="WP_344267872.1">
    <property type="nucleotide sequence ID" value="NZ_BAAAMR010000028.1"/>
</dbReference>
<reference evidence="3" key="1">
    <citation type="journal article" date="2019" name="Int. J. Syst. Evol. Microbiol.">
        <title>The Global Catalogue of Microorganisms (GCM) 10K type strain sequencing project: providing services to taxonomists for standard genome sequencing and annotation.</title>
        <authorList>
            <consortium name="The Broad Institute Genomics Platform"/>
            <consortium name="The Broad Institute Genome Sequencing Center for Infectious Disease"/>
            <person name="Wu L."/>
            <person name="Ma J."/>
        </authorList>
    </citation>
    <scope>NUCLEOTIDE SEQUENCE [LARGE SCALE GENOMIC DNA]</scope>
    <source>
        <strain evidence="3">JCM 13850</strain>
    </source>
</reference>
<dbReference type="Proteomes" id="UP001501020">
    <property type="component" value="Unassembled WGS sequence"/>
</dbReference>
<accession>A0ABP5KYG8</accession>
<dbReference type="SUPFAM" id="SSF53474">
    <property type="entry name" value="alpha/beta-Hydrolases"/>
    <property type="match status" value="1"/>
</dbReference>
<evidence type="ECO:0000313" key="2">
    <source>
        <dbReference type="EMBL" id="GAA2139249.1"/>
    </source>
</evidence>
<dbReference type="InterPro" id="IPR000073">
    <property type="entry name" value="AB_hydrolase_1"/>
</dbReference>
<dbReference type="PANTHER" id="PTHR46438">
    <property type="entry name" value="ALPHA/BETA-HYDROLASES SUPERFAMILY PROTEIN"/>
    <property type="match status" value="1"/>
</dbReference>
<evidence type="ECO:0000259" key="1">
    <source>
        <dbReference type="Pfam" id="PF00561"/>
    </source>
</evidence>